<organism evidence="3 4">
    <name type="scientific">Streptomyces nymphaeiformis</name>
    <dbReference type="NCBI Taxonomy" id="2663842"/>
    <lineage>
        <taxon>Bacteria</taxon>
        <taxon>Bacillati</taxon>
        <taxon>Actinomycetota</taxon>
        <taxon>Actinomycetes</taxon>
        <taxon>Kitasatosporales</taxon>
        <taxon>Streptomycetaceae</taxon>
        <taxon>Streptomyces</taxon>
    </lineage>
</organism>
<gene>
    <name evidence="3" type="ORF">GGE06_007505</name>
</gene>
<keyword evidence="4" id="KW-1185">Reference proteome</keyword>
<dbReference type="Pfam" id="PF02589">
    <property type="entry name" value="LUD_dom"/>
    <property type="match status" value="1"/>
</dbReference>
<dbReference type="AlphaFoldDB" id="A0A7W7XFS0"/>
<protein>
    <submittedName>
        <fullName evidence="3">Ketosteroid isomerase-like protein</fullName>
    </submittedName>
</protein>
<keyword evidence="3" id="KW-0413">Isomerase</keyword>
<accession>A0A7W7XFS0</accession>
<dbReference type="CDD" id="cd00531">
    <property type="entry name" value="NTF2_like"/>
    <property type="match status" value="1"/>
</dbReference>
<dbReference type="InterPro" id="IPR037171">
    <property type="entry name" value="NagB/RpiA_transferase-like"/>
</dbReference>
<evidence type="ECO:0000313" key="4">
    <source>
        <dbReference type="Proteomes" id="UP000582643"/>
    </source>
</evidence>
<evidence type="ECO:0000259" key="1">
    <source>
        <dbReference type="Pfam" id="PF02589"/>
    </source>
</evidence>
<dbReference type="InterPro" id="IPR032710">
    <property type="entry name" value="NTF2-like_dom_sf"/>
</dbReference>
<dbReference type="InterPro" id="IPR037401">
    <property type="entry name" value="SnoaL-like"/>
</dbReference>
<dbReference type="Gene3D" id="3.40.50.10420">
    <property type="entry name" value="NagB/RpiA/CoA transferase-like"/>
    <property type="match status" value="1"/>
</dbReference>
<dbReference type="PANTHER" id="PTHR36179:SF2">
    <property type="entry name" value="LUD DOMAIN-CONTAINING PROTEIN"/>
    <property type="match status" value="1"/>
</dbReference>
<dbReference type="GO" id="GO:0016853">
    <property type="term" value="F:isomerase activity"/>
    <property type="evidence" value="ECO:0007669"/>
    <property type="project" value="UniProtKB-KW"/>
</dbReference>
<dbReference type="RefSeq" id="WP_184932837.1">
    <property type="nucleotide sequence ID" value="NZ_JACHJY010000013.1"/>
</dbReference>
<proteinExistence type="predicted"/>
<dbReference type="Gene3D" id="3.10.450.50">
    <property type="match status" value="1"/>
</dbReference>
<evidence type="ECO:0000313" key="3">
    <source>
        <dbReference type="EMBL" id="MBB4986537.1"/>
    </source>
</evidence>
<dbReference type="SUPFAM" id="SSF100950">
    <property type="entry name" value="NagB/RpiA/CoA transferase-like"/>
    <property type="match status" value="1"/>
</dbReference>
<comment type="caution">
    <text evidence="3">The sequence shown here is derived from an EMBL/GenBank/DDBJ whole genome shotgun (WGS) entry which is preliminary data.</text>
</comment>
<dbReference type="InterPro" id="IPR024185">
    <property type="entry name" value="FTHF_cligase-like_sf"/>
</dbReference>
<dbReference type="PANTHER" id="PTHR36179">
    <property type="entry name" value="LUD_DOM DOMAIN-CONTAINING PROTEIN"/>
    <property type="match status" value="1"/>
</dbReference>
<sequence>MNDFQSIADRVEIEALRGEFTDAAMMRDRSRLAALFTPDAVLRMPDVPVEFVGREEIRAGGERLQEQWDFFVQNSHPGTIRIDGDTATGRTYVQEVARLLDGRSGMNFAVYHDTYRRTEEGWRFSERVYEVRYVDTTPLAGAAPSGSGAAEMPETRAGDDFTAPASAESLDRTISALRANGFTAELLDDAEAARARIKDLIPEGSGVFTGASETLRLSGIEKDIEAGDRYEAIRPRVLMMDRATESDEIRRLAATPDVFVASVNAVTETGTLVIASGSGSQLPASAGGAARAIWVVGAQKVVPDLDTALRRVQEHALVLESERALAAYGRPSAVNRLLVLNAEPQPGRGTVLLLREAIGF</sequence>
<dbReference type="Pfam" id="PF13577">
    <property type="entry name" value="SnoaL_4"/>
    <property type="match status" value="1"/>
</dbReference>
<feature type="domain" description="LUD" evidence="1">
    <location>
        <begin position="171"/>
        <end position="317"/>
    </location>
</feature>
<feature type="domain" description="SnoaL-like" evidence="2">
    <location>
        <begin position="6"/>
        <end position="127"/>
    </location>
</feature>
<evidence type="ECO:0000259" key="2">
    <source>
        <dbReference type="Pfam" id="PF13577"/>
    </source>
</evidence>
<dbReference type="EMBL" id="JACHJY010000013">
    <property type="protein sequence ID" value="MBB4986537.1"/>
    <property type="molecule type" value="Genomic_DNA"/>
</dbReference>
<name>A0A7W7XFS0_9ACTN</name>
<dbReference type="SUPFAM" id="SSF54427">
    <property type="entry name" value="NTF2-like"/>
    <property type="match status" value="1"/>
</dbReference>
<dbReference type="Proteomes" id="UP000582643">
    <property type="component" value="Unassembled WGS sequence"/>
</dbReference>
<reference evidence="3 4" key="1">
    <citation type="submission" date="2020-08" db="EMBL/GenBank/DDBJ databases">
        <title>Genomic Encyclopedia of Type Strains, Phase III (KMG-III): the genomes of soil and plant-associated and newly described type strains.</title>
        <authorList>
            <person name="Whitman W."/>
        </authorList>
    </citation>
    <scope>NUCLEOTIDE SEQUENCE [LARGE SCALE GENOMIC DNA]</scope>
    <source>
        <strain evidence="3 4">SFB5A</strain>
    </source>
</reference>
<dbReference type="InterPro" id="IPR003741">
    <property type="entry name" value="LUD_dom"/>
</dbReference>